<sequence>QAYALKWGLFADWCSSRREDLQRCLVGVVLSFLQEKLERRQSPSTLEIYVAAIAVYHDAVDGLSLGKHYLIIRDQVVNLQALPSEEADLALALLCPVRALRTYVDRTRSFRRSKHSTWSVGSSYVLVHAAFLADICRTVGWATPNTFARFYNLRVEPVSSHVLSLSPRDIVIVSAPHVYLNHVKQFRIVAFSRGDPKYLSYLPELSCHNPGQRWGTWFQLSSSAQI</sequence>
<evidence type="ECO:0000256" key="1">
    <source>
        <dbReference type="ARBA" id="ARBA00023125"/>
    </source>
</evidence>
<protein>
    <submittedName>
        <fullName evidence="2">Uncharacterized protein</fullName>
    </submittedName>
</protein>
<keyword evidence="1" id="KW-0238">DNA-binding</keyword>
<organism evidence="2 3">
    <name type="scientific">Cirrhinus mrigala</name>
    <name type="common">Mrigala</name>
    <dbReference type="NCBI Taxonomy" id="683832"/>
    <lineage>
        <taxon>Eukaryota</taxon>
        <taxon>Metazoa</taxon>
        <taxon>Chordata</taxon>
        <taxon>Craniata</taxon>
        <taxon>Vertebrata</taxon>
        <taxon>Euteleostomi</taxon>
        <taxon>Actinopterygii</taxon>
        <taxon>Neopterygii</taxon>
        <taxon>Teleostei</taxon>
        <taxon>Ostariophysi</taxon>
        <taxon>Cypriniformes</taxon>
        <taxon>Cyprinidae</taxon>
        <taxon>Labeoninae</taxon>
        <taxon>Labeonini</taxon>
        <taxon>Cirrhinus</taxon>
    </lineage>
</organism>
<dbReference type="Gene3D" id="1.10.150.130">
    <property type="match status" value="1"/>
</dbReference>
<reference evidence="2 3" key="1">
    <citation type="submission" date="2024-05" db="EMBL/GenBank/DDBJ databases">
        <title>Genome sequencing and assembly of Indian major carp, Cirrhinus mrigala (Hamilton, 1822).</title>
        <authorList>
            <person name="Mohindra V."/>
            <person name="Chowdhury L.M."/>
            <person name="Lal K."/>
            <person name="Jena J.K."/>
        </authorList>
    </citation>
    <scope>NUCLEOTIDE SEQUENCE [LARGE SCALE GENOMIC DNA]</scope>
    <source>
        <strain evidence="2">CM1030</strain>
        <tissue evidence="2">Blood</tissue>
    </source>
</reference>
<dbReference type="PANTHER" id="PTHR35617">
    <property type="entry name" value="PHAGE_INTEGRASE DOMAIN-CONTAINING PROTEIN"/>
    <property type="match status" value="1"/>
</dbReference>
<evidence type="ECO:0000313" key="3">
    <source>
        <dbReference type="Proteomes" id="UP001529510"/>
    </source>
</evidence>
<dbReference type="Proteomes" id="UP001529510">
    <property type="component" value="Unassembled WGS sequence"/>
</dbReference>
<comment type="caution">
    <text evidence="2">The sequence shown here is derived from an EMBL/GenBank/DDBJ whole genome shotgun (WGS) entry which is preliminary data.</text>
</comment>
<feature type="non-terminal residue" evidence="2">
    <location>
        <position position="1"/>
    </location>
</feature>
<keyword evidence="3" id="KW-1185">Reference proteome</keyword>
<dbReference type="EMBL" id="JAMKFB020000189">
    <property type="protein sequence ID" value="KAL0152633.1"/>
    <property type="molecule type" value="Genomic_DNA"/>
</dbReference>
<proteinExistence type="predicted"/>
<dbReference type="AlphaFoldDB" id="A0ABD0MRF6"/>
<dbReference type="InterPro" id="IPR010998">
    <property type="entry name" value="Integrase_recombinase_N"/>
</dbReference>
<gene>
    <name evidence="2" type="ORF">M9458_052356</name>
</gene>
<dbReference type="PANTHER" id="PTHR35617:SF3">
    <property type="entry name" value="CORE-BINDING (CB) DOMAIN-CONTAINING PROTEIN"/>
    <property type="match status" value="1"/>
</dbReference>
<evidence type="ECO:0000313" key="2">
    <source>
        <dbReference type="EMBL" id="KAL0152633.1"/>
    </source>
</evidence>
<dbReference type="GO" id="GO:0003677">
    <property type="term" value="F:DNA binding"/>
    <property type="evidence" value="ECO:0007669"/>
    <property type="project" value="UniProtKB-KW"/>
</dbReference>
<dbReference type="SUPFAM" id="SSF47823">
    <property type="entry name" value="lambda integrase-like, N-terminal domain"/>
    <property type="match status" value="1"/>
</dbReference>
<name>A0ABD0MRF6_CIRMR</name>
<accession>A0ABD0MRF6</accession>